<keyword evidence="10" id="KW-1185">Reference proteome</keyword>
<dbReference type="Gene3D" id="3.40.30.10">
    <property type="entry name" value="Glutaredoxin"/>
    <property type="match status" value="1"/>
</dbReference>
<dbReference type="EMBL" id="WHUW01000001">
    <property type="protein sequence ID" value="KAF8452096.1"/>
    <property type="molecule type" value="Genomic_DNA"/>
</dbReference>
<evidence type="ECO:0000256" key="3">
    <source>
        <dbReference type="ARBA" id="ARBA00022862"/>
    </source>
</evidence>
<name>A0AAD4C854_BOLED</name>
<evidence type="ECO:0000256" key="2">
    <source>
        <dbReference type="ARBA" id="ARBA00022559"/>
    </source>
</evidence>
<evidence type="ECO:0000256" key="1">
    <source>
        <dbReference type="ARBA" id="ARBA00010505"/>
    </source>
</evidence>
<dbReference type="GO" id="GO:0045454">
    <property type="term" value="P:cell redox homeostasis"/>
    <property type="evidence" value="ECO:0007669"/>
    <property type="project" value="TreeGrafter"/>
</dbReference>
<dbReference type="Proteomes" id="UP001194468">
    <property type="component" value="Unassembled WGS sequence"/>
</dbReference>
<reference evidence="9" key="2">
    <citation type="journal article" date="2020" name="Nat. Commun.">
        <title>Large-scale genome sequencing of mycorrhizal fungi provides insights into the early evolution of symbiotic traits.</title>
        <authorList>
            <person name="Miyauchi S."/>
            <person name="Kiss E."/>
            <person name="Kuo A."/>
            <person name="Drula E."/>
            <person name="Kohler A."/>
            <person name="Sanchez-Garcia M."/>
            <person name="Morin E."/>
            <person name="Andreopoulos B."/>
            <person name="Barry K.W."/>
            <person name="Bonito G."/>
            <person name="Buee M."/>
            <person name="Carver A."/>
            <person name="Chen C."/>
            <person name="Cichocki N."/>
            <person name="Clum A."/>
            <person name="Culley D."/>
            <person name="Crous P.W."/>
            <person name="Fauchery L."/>
            <person name="Girlanda M."/>
            <person name="Hayes R.D."/>
            <person name="Keri Z."/>
            <person name="LaButti K."/>
            <person name="Lipzen A."/>
            <person name="Lombard V."/>
            <person name="Magnuson J."/>
            <person name="Maillard F."/>
            <person name="Murat C."/>
            <person name="Nolan M."/>
            <person name="Ohm R.A."/>
            <person name="Pangilinan J."/>
            <person name="Pereira M.F."/>
            <person name="Perotto S."/>
            <person name="Peter M."/>
            <person name="Pfister S."/>
            <person name="Riley R."/>
            <person name="Sitrit Y."/>
            <person name="Stielow J.B."/>
            <person name="Szollosi G."/>
            <person name="Zifcakova L."/>
            <person name="Stursova M."/>
            <person name="Spatafora J.W."/>
            <person name="Tedersoo L."/>
            <person name="Vaario L.M."/>
            <person name="Yamada A."/>
            <person name="Yan M."/>
            <person name="Wang P."/>
            <person name="Xu J."/>
            <person name="Bruns T."/>
            <person name="Baldrian P."/>
            <person name="Vilgalys R."/>
            <person name="Dunand C."/>
            <person name="Henrissat B."/>
            <person name="Grigoriev I.V."/>
            <person name="Hibbett D."/>
            <person name="Nagy L.G."/>
            <person name="Martin F.M."/>
        </authorList>
    </citation>
    <scope>NUCLEOTIDE SEQUENCE</scope>
    <source>
        <strain evidence="9">BED1</strain>
    </source>
</reference>
<dbReference type="GO" id="GO:0005777">
    <property type="term" value="C:peroxisome"/>
    <property type="evidence" value="ECO:0007669"/>
    <property type="project" value="TreeGrafter"/>
</dbReference>
<dbReference type="GO" id="GO:0005829">
    <property type="term" value="C:cytosol"/>
    <property type="evidence" value="ECO:0007669"/>
    <property type="project" value="TreeGrafter"/>
</dbReference>
<keyword evidence="4 7" id="KW-0560">Oxidoreductase</keyword>
<dbReference type="InterPro" id="IPR036249">
    <property type="entry name" value="Thioredoxin-like_sf"/>
</dbReference>
<dbReference type="SUPFAM" id="SSF52833">
    <property type="entry name" value="Thioredoxin-like"/>
    <property type="match status" value="1"/>
</dbReference>
<feature type="active site" description="Cysteine sulfenic acid (-SOH) intermediate" evidence="6">
    <location>
        <position position="66"/>
    </location>
</feature>
<evidence type="ECO:0000256" key="6">
    <source>
        <dbReference type="PIRSR" id="PIRSR637944-1"/>
    </source>
</evidence>
<gene>
    <name evidence="9" type="ORF">L210DRAFT_3383659</name>
</gene>
<dbReference type="PANTHER" id="PTHR10430:SF39">
    <property type="entry name" value="PEROXISOMAL MEMBRANE ASSOCIATED PROTEIN 20"/>
    <property type="match status" value="1"/>
</dbReference>
<dbReference type="GO" id="GO:0042744">
    <property type="term" value="P:hydrogen peroxide catabolic process"/>
    <property type="evidence" value="ECO:0007669"/>
    <property type="project" value="TreeGrafter"/>
</dbReference>
<sequence>MASILTGAARAAHSAVASVLAAGQINTGEDIPAVNVKEDNPEKGFTLDLSGENIILGVPGAFTPACSSQVPQYIKDYDKYKAKGINDIYVVAVNDAFVTKAWREKLAPQGTGVRFIADDKGELTSRLGLIFDASGLLGSPRSKRYAIVAQDNKVQFIAVETEPADTTMTASEVVLSQIA</sequence>
<keyword evidence="5 7" id="KW-0676">Redox-active center</keyword>
<dbReference type="PANTHER" id="PTHR10430">
    <property type="entry name" value="PEROXIREDOXIN"/>
    <property type="match status" value="1"/>
</dbReference>
<dbReference type="AlphaFoldDB" id="A0AAD4C854"/>
<proteinExistence type="inferred from homology"/>
<dbReference type="InterPro" id="IPR013740">
    <property type="entry name" value="Redoxin"/>
</dbReference>
<dbReference type="GO" id="GO:0008379">
    <property type="term" value="F:thioredoxin peroxidase activity"/>
    <property type="evidence" value="ECO:0007669"/>
    <property type="project" value="InterPro"/>
</dbReference>
<comment type="function">
    <text evidence="7">Thiol-specific peroxidase that catalyzes the reduction of hydrogen peroxide and organic hydroperoxides to water and alcohols, respectively. Plays a role in cell protection against oxidative stress by detoxifying peroxides.</text>
</comment>
<evidence type="ECO:0000313" key="9">
    <source>
        <dbReference type="EMBL" id="KAF8452096.1"/>
    </source>
</evidence>
<dbReference type="InterPro" id="IPR013766">
    <property type="entry name" value="Thioredoxin_domain"/>
</dbReference>
<reference evidence="9" key="1">
    <citation type="submission" date="2019-10" db="EMBL/GenBank/DDBJ databases">
        <authorList>
            <consortium name="DOE Joint Genome Institute"/>
            <person name="Kuo A."/>
            <person name="Miyauchi S."/>
            <person name="Kiss E."/>
            <person name="Drula E."/>
            <person name="Kohler A."/>
            <person name="Sanchez-Garcia M."/>
            <person name="Andreopoulos B."/>
            <person name="Barry K.W."/>
            <person name="Bonito G."/>
            <person name="Buee M."/>
            <person name="Carver A."/>
            <person name="Chen C."/>
            <person name="Cichocki N."/>
            <person name="Clum A."/>
            <person name="Culley D."/>
            <person name="Crous P.W."/>
            <person name="Fauchery L."/>
            <person name="Girlanda M."/>
            <person name="Hayes R."/>
            <person name="Keri Z."/>
            <person name="LaButti K."/>
            <person name="Lipzen A."/>
            <person name="Lombard V."/>
            <person name="Magnuson J."/>
            <person name="Maillard F."/>
            <person name="Morin E."/>
            <person name="Murat C."/>
            <person name="Nolan M."/>
            <person name="Ohm R."/>
            <person name="Pangilinan J."/>
            <person name="Pereira M."/>
            <person name="Perotto S."/>
            <person name="Peter M."/>
            <person name="Riley R."/>
            <person name="Sitrit Y."/>
            <person name="Stielow B."/>
            <person name="Szollosi G."/>
            <person name="Zifcakova L."/>
            <person name="Stursova M."/>
            <person name="Spatafora J.W."/>
            <person name="Tedersoo L."/>
            <person name="Vaario L.-M."/>
            <person name="Yamada A."/>
            <person name="Yan M."/>
            <person name="Wang P."/>
            <person name="Xu J."/>
            <person name="Bruns T."/>
            <person name="Baldrian P."/>
            <person name="Vilgalys R."/>
            <person name="Henrissat B."/>
            <person name="Grigoriev I.V."/>
            <person name="Hibbett D."/>
            <person name="Nagy L.G."/>
            <person name="Martin F.M."/>
        </authorList>
    </citation>
    <scope>NUCLEOTIDE SEQUENCE</scope>
    <source>
        <strain evidence="9">BED1</strain>
    </source>
</reference>
<comment type="similarity">
    <text evidence="1 7">Belongs to the peroxiredoxin family. Prx5 subfamily.</text>
</comment>
<keyword evidence="2 7" id="KW-0575">Peroxidase</keyword>
<comment type="caution">
    <text evidence="9">The sequence shown here is derived from an EMBL/GenBank/DDBJ whole genome shotgun (WGS) entry which is preliminary data.</text>
</comment>
<protein>
    <submittedName>
        <fullName evidence="9">Redoxin-domain-containing protein</fullName>
    </submittedName>
</protein>
<accession>A0AAD4C854</accession>
<dbReference type="PROSITE" id="PS51352">
    <property type="entry name" value="THIOREDOXIN_2"/>
    <property type="match status" value="1"/>
</dbReference>
<evidence type="ECO:0000256" key="5">
    <source>
        <dbReference type="ARBA" id="ARBA00023284"/>
    </source>
</evidence>
<feature type="domain" description="Thioredoxin" evidence="8">
    <location>
        <begin position="25"/>
        <end position="179"/>
    </location>
</feature>
<dbReference type="InterPro" id="IPR037944">
    <property type="entry name" value="PRX5-like"/>
</dbReference>
<evidence type="ECO:0000313" key="10">
    <source>
        <dbReference type="Proteomes" id="UP001194468"/>
    </source>
</evidence>
<dbReference type="CDD" id="cd03013">
    <property type="entry name" value="PRX5_like"/>
    <property type="match status" value="1"/>
</dbReference>
<organism evidence="9 10">
    <name type="scientific">Boletus edulis BED1</name>
    <dbReference type="NCBI Taxonomy" id="1328754"/>
    <lineage>
        <taxon>Eukaryota</taxon>
        <taxon>Fungi</taxon>
        <taxon>Dikarya</taxon>
        <taxon>Basidiomycota</taxon>
        <taxon>Agaricomycotina</taxon>
        <taxon>Agaricomycetes</taxon>
        <taxon>Agaricomycetidae</taxon>
        <taxon>Boletales</taxon>
        <taxon>Boletineae</taxon>
        <taxon>Boletaceae</taxon>
        <taxon>Boletoideae</taxon>
        <taxon>Boletus</taxon>
    </lineage>
</organism>
<dbReference type="GO" id="GO:0034599">
    <property type="term" value="P:cellular response to oxidative stress"/>
    <property type="evidence" value="ECO:0007669"/>
    <property type="project" value="InterPro"/>
</dbReference>
<dbReference type="Pfam" id="PF08534">
    <property type="entry name" value="Redoxin"/>
    <property type="match status" value="1"/>
</dbReference>
<evidence type="ECO:0000256" key="4">
    <source>
        <dbReference type="ARBA" id="ARBA00023002"/>
    </source>
</evidence>
<evidence type="ECO:0000256" key="7">
    <source>
        <dbReference type="RuleBase" id="RU366011"/>
    </source>
</evidence>
<dbReference type="GO" id="GO:0005739">
    <property type="term" value="C:mitochondrion"/>
    <property type="evidence" value="ECO:0007669"/>
    <property type="project" value="TreeGrafter"/>
</dbReference>
<keyword evidence="3 7" id="KW-0049">Antioxidant</keyword>
<evidence type="ECO:0000259" key="8">
    <source>
        <dbReference type="PROSITE" id="PS51352"/>
    </source>
</evidence>